<keyword evidence="2" id="KW-1185">Reference proteome</keyword>
<evidence type="ECO:0000313" key="2">
    <source>
        <dbReference type="Proteomes" id="UP001177021"/>
    </source>
</evidence>
<proteinExistence type="predicted"/>
<accession>A0ACB0LYC0</accession>
<evidence type="ECO:0000313" key="1">
    <source>
        <dbReference type="EMBL" id="CAJ2674599.1"/>
    </source>
</evidence>
<protein>
    <submittedName>
        <fullName evidence="1">Uncharacterized protein</fullName>
    </submittedName>
</protein>
<name>A0ACB0LYC0_TRIPR</name>
<reference evidence="1" key="1">
    <citation type="submission" date="2023-10" db="EMBL/GenBank/DDBJ databases">
        <authorList>
            <person name="Rodriguez Cubillos JULIANA M."/>
            <person name="De Vega J."/>
        </authorList>
    </citation>
    <scope>NUCLEOTIDE SEQUENCE</scope>
</reference>
<organism evidence="1 2">
    <name type="scientific">Trifolium pratense</name>
    <name type="common">Red clover</name>
    <dbReference type="NCBI Taxonomy" id="57577"/>
    <lineage>
        <taxon>Eukaryota</taxon>
        <taxon>Viridiplantae</taxon>
        <taxon>Streptophyta</taxon>
        <taxon>Embryophyta</taxon>
        <taxon>Tracheophyta</taxon>
        <taxon>Spermatophyta</taxon>
        <taxon>Magnoliopsida</taxon>
        <taxon>eudicotyledons</taxon>
        <taxon>Gunneridae</taxon>
        <taxon>Pentapetalae</taxon>
        <taxon>rosids</taxon>
        <taxon>fabids</taxon>
        <taxon>Fabales</taxon>
        <taxon>Fabaceae</taxon>
        <taxon>Papilionoideae</taxon>
        <taxon>50 kb inversion clade</taxon>
        <taxon>NPAAA clade</taxon>
        <taxon>Hologalegina</taxon>
        <taxon>IRL clade</taxon>
        <taxon>Trifolieae</taxon>
        <taxon>Trifolium</taxon>
    </lineage>
</organism>
<gene>
    <name evidence="1" type="ORF">MILVUS5_LOCUS37807</name>
</gene>
<dbReference type="EMBL" id="CASHSV030000716">
    <property type="protein sequence ID" value="CAJ2674599.1"/>
    <property type="molecule type" value="Genomic_DNA"/>
</dbReference>
<dbReference type="Proteomes" id="UP001177021">
    <property type="component" value="Unassembled WGS sequence"/>
</dbReference>
<sequence>MVVVLVLHHHQACDATTNSSNNNQTYCPISSCGKITNIRHPFRLKNDPSACGNPKYELSCENNVTTLTLFSGKYYVKSINYEDYTVQVVDPGIEEGNCSSIPSYFLSTSNFTIIYDYDDYHMYPYQIDYHFGLGYGYIIYLNCSKPVKDDPEYVDTSPCRVNSDSKSYVYAFAGENYREEDYWRSNKYLSVGRLKDYCKVKLVAMSSLLVNPNVRDDVPNRPLSYEQIHGMLVYGFQLSWISGACRDSCGDNQRCYFNQTTRDFECYESTDYCDYPLGIEVAKRCDQLSKQLIIEEDVILGFVKARGTIGYMAPELFYQNIGGVSYKADVYSFGMLLMEMASKRRNLNPHADRSSQLFFPFWIYNQLIEEKDIEMDELTNEEMINVKKMFITALWCIQLKPSDRPSMNKVIEMLEGNIENIEMPPKPSLYPNETIQNDLEETSDEIESDADDDSVSFLKETKS</sequence>
<comment type="caution">
    <text evidence="1">The sequence shown here is derived from an EMBL/GenBank/DDBJ whole genome shotgun (WGS) entry which is preliminary data.</text>
</comment>